<dbReference type="EMBL" id="SUPL01000012">
    <property type="protein sequence ID" value="TJY31843.1"/>
    <property type="molecule type" value="Genomic_DNA"/>
</dbReference>
<dbReference type="InterPro" id="IPR022742">
    <property type="entry name" value="Hydrolase_4"/>
</dbReference>
<sequence>MLFIAQKNLKQKLKKAVLILLGIYIMVGTAFYVLQERFLFLPEILPQDHTYSLTYDYDEYFLNAPNEGVINTVHIKANNPQGVILYFHGNAGSLKRWSKIAEYFVAINYDVYIMDYRTYGKSKGTLSEEALYEDAQACYNHLKQFWTEDNITVYGRSLGSAMATKMAATNNPKQLILETPFYNIADVAKSRFPMFPVKKLLKYQFSNNEHIKNVSCVIHIVHGTNDKVVPFSSGEKLFKTLKSKKATLTIVENGGHNNLVDFNKYNAFIKEILK</sequence>
<dbReference type="GO" id="GO:0016787">
    <property type="term" value="F:hydrolase activity"/>
    <property type="evidence" value="ECO:0007669"/>
    <property type="project" value="UniProtKB-KW"/>
</dbReference>
<dbReference type="PANTHER" id="PTHR12277:SF81">
    <property type="entry name" value="PROTEIN ABHD13"/>
    <property type="match status" value="1"/>
</dbReference>
<proteinExistence type="predicted"/>
<keyword evidence="3" id="KW-0378">Hydrolase</keyword>
<dbReference type="SUPFAM" id="SSF53474">
    <property type="entry name" value="alpha/beta-Hydrolases"/>
    <property type="match status" value="1"/>
</dbReference>
<keyword evidence="4" id="KW-1185">Reference proteome</keyword>
<dbReference type="Proteomes" id="UP000307657">
    <property type="component" value="Unassembled WGS sequence"/>
</dbReference>
<evidence type="ECO:0000313" key="4">
    <source>
        <dbReference type="Proteomes" id="UP000307657"/>
    </source>
</evidence>
<reference evidence="3 4" key="1">
    <citation type="submission" date="2019-04" db="EMBL/GenBank/DDBJ databases">
        <title>Lacinutrix sp. nov., isolated from marine water.</title>
        <authorList>
            <person name="Kim W."/>
        </authorList>
    </citation>
    <scope>NUCLEOTIDE SEQUENCE [LARGE SCALE GENOMIC DNA]</scope>
    <source>
        <strain evidence="3 4">CAU 1491</strain>
    </source>
</reference>
<evidence type="ECO:0000313" key="3">
    <source>
        <dbReference type="EMBL" id="TJY31843.1"/>
    </source>
</evidence>
<feature type="domain" description="Serine aminopeptidase S33" evidence="2">
    <location>
        <begin position="79"/>
        <end position="188"/>
    </location>
</feature>
<evidence type="ECO:0000256" key="1">
    <source>
        <dbReference type="SAM" id="Phobius"/>
    </source>
</evidence>
<dbReference type="AlphaFoldDB" id="A0A4U0EK27"/>
<comment type="caution">
    <text evidence="3">The sequence shown here is derived from an EMBL/GenBank/DDBJ whole genome shotgun (WGS) entry which is preliminary data.</text>
</comment>
<name>A0A4U0EK27_9FLAO</name>
<keyword evidence="1" id="KW-0812">Transmembrane</keyword>
<dbReference type="Gene3D" id="3.40.50.1820">
    <property type="entry name" value="alpha/beta hydrolase"/>
    <property type="match status" value="1"/>
</dbReference>
<dbReference type="Pfam" id="PF12146">
    <property type="entry name" value="Hydrolase_4"/>
    <property type="match status" value="1"/>
</dbReference>
<organism evidence="3 4">
    <name type="scientific">Pontimicrobium aquaticum</name>
    <dbReference type="NCBI Taxonomy" id="2565367"/>
    <lineage>
        <taxon>Bacteria</taxon>
        <taxon>Pseudomonadati</taxon>
        <taxon>Bacteroidota</taxon>
        <taxon>Flavobacteriia</taxon>
        <taxon>Flavobacteriales</taxon>
        <taxon>Flavobacteriaceae</taxon>
        <taxon>Pontimicrobium</taxon>
    </lineage>
</organism>
<dbReference type="OrthoDB" id="9777090at2"/>
<keyword evidence="1" id="KW-0472">Membrane</keyword>
<evidence type="ECO:0000259" key="2">
    <source>
        <dbReference type="Pfam" id="PF12146"/>
    </source>
</evidence>
<dbReference type="InterPro" id="IPR029058">
    <property type="entry name" value="AB_hydrolase_fold"/>
</dbReference>
<dbReference type="RefSeq" id="WP_136844965.1">
    <property type="nucleotide sequence ID" value="NZ_SUPL01000012.1"/>
</dbReference>
<gene>
    <name evidence="3" type="ORF">E5167_14910</name>
</gene>
<protein>
    <submittedName>
        <fullName evidence="3">Alpha/beta hydrolase</fullName>
    </submittedName>
</protein>
<feature type="transmembrane region" description="Helical" evidence="1">
    <location>
        <begin position="16"/>
        <end position="34"/>
    </location>
</feature>
<keyword evidence="1" id="KW-1133">Transmembrane helix</keyword>
<dbReference type="PANTHER" id="PTHR12277">
    <property type="entry name" value="ALPHA/BETA HYDROLASE DOMAIN-CONTAINING PROTEIN"/>
    <property type="match status" value="1"/>
</dbReference>
<accession>A0A4U0EK27</accession>